<feature type="transmembrane region" description="Helical" evidence="1">
    <location>
        <begin position="250"/>
        <end position="269"/>
    </location>
</feature>
<keyword evidence="1" id="KW-0472">Membrane</keyword>
<protein>
    <recommendedName>
        <fullName evidence="4">Na+/proline symporter</fullName>
    </recommendedName>
</protein>
<dbReference type="Gene3D" id="1.20.1740.10">
    <property type="entry name" value="Amino acid/polyamine transporter I"/>
    <property type="match status" value="1"/>
</dbReference>
<keyword evidence="1" id="KW-1133">Transmembrane helix</keyword>
<dbReference type="EMBL" id="FNAV01000021">
    <property type="protein sequence ID" value="SDF43098.1"/>
    <property type="molecule type" value="Genomic_DNA"/>
</dbReference>
<keyword evidence="3" id="KW-1185">Reference proteome</keyword>
<feature type="transmembrane region" description="Helical" evidence="1">
    <location>
        <begin position="138"/>
        <end position="156"/>
    </location>
</feature>
<feature type="transmembrane region" description="Helical" evidence="1">
    <location>
        <begin position="329"/>
        <end position="351"/>
    </location>
</feature>
<dbReference type="OrthoDB" id="271600at2"/>
<feature type="transmembrane region" description="Helical" evidence="1">
    <location>
        <begin position="382"/>
        <end position="402"/>
    </location>
</feature>
<feature type="transmembrane region" description="Helical" evidence="1">
    <location>
        <begin position="6"/>
        <end position="24"/>
    </location>
</feature>
<feature type="transmembrane region" description="Helical" evidence="1">
    <location>
        <begin position="31"/>
        <end position="53"/>
    </location>
</feature>
<reference evidence="3" key="1">
    <citation type="submission" date="2016-10" db="EMBL/GenBank/DDBJ databases">
        <authorList>
            <person name="Varghese N."/>
            <person name="Submissions S."/>
        </authorList>
    </citation>
    <scope>NUCLEOTIDE SEQUENCE [LARGE SCALE GENOMIC DNA]</scope>
    <source>
        <strain evidence="3">DSM 10146</strain>
    </source>
</reference>
<dbReference type="RefSeq" id="WP_008886178.1">
    <property type="nucleotide sequence ID" value="NZ_FNAV01000021.1"/>
</dbReference>
<name>A0A1G7L0T2_9RHOB</name>
<evidence type="ECO:0000313" key="2">
    <source>
        <dbReference type="EMBL" id="SDF43098.1"/>
    </source>
</evidence>
<feature type="transmembrane region" description="Helical" evidence="1">
    <location>
        <begin position="357"/>
        <end position="375"/>
    </location>
</feature>
<proteinExistence type="predicted"/>
<evidence type="ECO:0008006" key="4">
    <source>
        <dbReference type="Google" id="ProtNLM"/>
    </source>
</evidence>
<feature type="transmembrane region" description="Helical" evidence="1">
    <location>
        <begin position="168"/>
        <end position="192"/>
    </location>
</feature>
<feature type="transmembrane region" description="Helical" evidence="1">
    <location>
        <begin position="289"/>
        <end position="308"/>
    </location>
</feature>
<sequence length="404" mass="43011">MTWLDGTLIVVAVIAFAVLISGPVRRNRNWLATVTPLASIIGSGFLVSVPLLASAIGIWAIPAVIGLTLLAFLIGGAIRYNIRYGEPEFESAEAGHPLKSFETMSHLVLIGAYFISVAYYLVLLAAFGLKLLGWEDPLLGKVVATVIISSICLLGATKGLQGVERAEVFTVSANLAAIVALLAGLVIFGTTLPQGYSWTAAAAVPHHFDWDSLRFLMGLLIIVQGFETTRFMGDLYDGETRIKAMTRAQIVSSIVYVIFFLLMIPLFPFFTSTADVAGFIEVIGRVTPWLPFIVTAGAIASQFSASVADSIGASELVSDTTHKHITPRHAYVVIGAVAVSVIWATDVVSIVSLASRAFALFYALQCIVAVLVARHRGDNGKAVWFSLLAVLTFALAVLGIPAGA</sequence>
<feature type="transmembrane region" description="Helical" evidence="1">
    <location>
        <begin position="107"/>
        <end position="132"/>
    </location>
</feature>
<accession>A0A1G7L0T2</accession>
<organism evidence="2 3">
    <name type="scientific">Salipiger thiooxidans</name>
    <dbReference type="NCBI Taxonomy" id="282683"/>
    <lineage>
        <taxon>Bacteria</taxon>
        <taxon>Pseudomonadati</taxon>
        <taxon>Pseudomonadota</taxon>
        <taxon>Alphaproteobacteria</taxon>
        <taxon>Rhodobacterales</taxon>
        <taxon>Roseobacteraceae</taxon>
        <taxon>Salipiger</taxon>
    </lineage>
</organism>
<dbReference type="AlphaFoldDB" id="A0A1G7L0T2"/>
<dbReference type="Proteomes" id="UP000198994">
    <property type="component" value="Unassembled WGS sequence"/>
</dbReference>
<evidence type="ECO:0000313" key="3">
    <source>
        <dbReference type="Proteomes" id="UP000198994"/>
    </source>
</evidence>
<feature type="transmembrane region" description="Helical" evidence="1">
    <location>
        <begin position="212"/>
        <end position="229"/>
    </location>
</feature>
<feature type="transmembrane region" description="Helical" evidence="1">
    <location>
        <begin position="59"/>
        <end position="78"/>
    </location>
</feature>
<evidence type="ECO:0000256" key="1">
    <source>
        <dbReference type="SAM" id="Phobius"/>
    </source>
</evidence>
<gene>
    <name evidence="2" type="ORF">SAMN04488105_1217</name>
</gene>
<keyword evidence="1" id="KW-0812">Transmembrane</keyword>